<dbReference type="Proteomes" id="UP000017243">
    <property type="component" value="Unassembled WGS sequence"/>
</dbReference>
<name>U4QNI9_LACHE</name>
<protein>
    <submittedName>
        <fullName evidence="2">Uncharacterized protein</fullName>
    </submittedName>
</protein>
<dbReference type="EMBL" id="CBUH010000169">
    <property type="protein sequence ID" value="CDI43350.1"/>
    <property type="molecule type" value="Genomic_DNA"/>
</dbReference>
<accession>U4QNI9</accession>
<comment type="caution">
    <text evidence="2">The sequence shown here is derived from an EMBL/GenBank/DDBJ whole genome shotgun (WGS) entry which is preliminary data.</text>
</comment>
<dbReference type="AlphaFoldDB" id="U4QNI9"/>
<evidence type="ECO:0000313" key="3">
    <source>
        <dbReference type="Proteomes" id="UP000017243"/>
    </source>
</evidence>
<reference evidence="2 3" key="1">
    <citation type="submission" date="2013-09" db="EMBL/GenBank/DDBJ databases">
        <title>Draft Genome Sequence of five Lactobacillus helveticus strains CIRM-BIA 101T, 103, 104, 951 and 953 isolated from milk product.</title>
        <authorList>
            <person name="Valence F."/>
            <person name="Chuat V."/>
            <person name="Ma L."/>
            <person name="Creno S."/>
            <person name="Falentin H."/>
            <person name="Lortal S."/>
            <person name="Bizet C."/>
            <person name="Clermont D."/>
            <person name="Loux V."/>
            <person name="Bouchier C."/>
            <person name="Cousin S."/>
        </authorList>
    </citation>
    <scope>NUCLEOTIDE SEQUENCE [LARGE SCALE GENOMIC DNA]</scope>
    <source>
        <strain evidence="2 3">CIRM-BIA 953</strain>
    </source>
</reference>
<dbReference type="EMBL" id="CBUH010000169">
    <property type="protein sequence ID" value="CDI43268.1"/>
    <property type="molecule type" value="Genomic_DNA"/>
</dbReference>
<evidence type="ECO:0000313" key="2">
    <source>
        <dbReference type="EMBL" id="CDI43350.1"/>
    </source>
</evidence>
<sequence>MDKNKNEQVVRRSEDTMKYIAVISSLLTQQITFNGIPVSETVVMTAVSDEFYKMIKTIGVTDSRLEEYLKGLNYSETSPEFIEFNSAVEKAVGEVSNAITQGGQ</sequence>
<evidence type="ECO:0000313" key="1">
    <source>
        <dbReference type="EMBL" id="CDI43268.1"/>
    </source>
</evidence>
<proteinExistence type="predicted"/>
<dbReference type="RefSeq" id="WP_023061924.1">
    <property type="nucleotide sequence ID" value="NZ_CBUH010000169.1"/>
</dbReference>
<organism evidence="2 3">
    <name type="scientific">Lactobacillus helveticus CIRM-BIA 953</name>
    <dbReference type="NCBI Taxonomy" id="1226335"/>
    <lineage>
        <taxon>Bacteria</taxon>
        <taxon>Bacillati</taxon>
        <taxon>Bacillota</taxon>
        <taxon>Bacilli</taxon>
        <taxon>Lactobacillales</taxon>
        <taxon>Lactobacillaceae</taxon>
        <taxon>Lactobacillus</taxon>
    </lineage>
</organism>
<gene>
    <name evidence="1" type="ORF">LHCIRMBIA953_02537</name>
    <name evidence="2" type="ORF">LHCIRMBIA953_02621</name>
</gene>